<organism evidence="3 4">
    <name type="scientific">Candidatus Portnoybacteria bacterium CG10_big_fil_rev_8_21_14_0_10_44_7</name>
    <dbReference type="NCBI Taxonomy" id="1974816"/>
    <lineage>
        <taxon>Bacteria</taxon>
        <taxon>Candidatus Portnoyibacteriota</taxon>
    </lineage>
</organism>
<reference evidence="4" key="1">
    <citation type="submission" date="2017-09" db="EMBL/GenBank/DDBJ databases">
        <title>Depth-based differentiation of microbial function through sediment-hosted aquifers and enrichment of novel symbionts in the deep terrestrial subsurface.</title>
        <authorList>
            <person name="Probst A.J."/>
            <person name="Ladd B."/>
            <person name="Jarett J.K."/>
            <person name="Geller-Mcgrath D.E."/>
            <person name="Sieber C.M.K."/>
            <person name="Emerson J.B."/>
            <person name="Anantharaman K."/>
            <person name="Thomas B.C."/>
            <person name="Malmstrom R."/>
            <person name="Stieglmeier M."/>
            <person name="Klingl A."/>
            <person name="Woyke T."/>
            <person name="Ryan C.M."/>
            <person name="Banfield J.F."/>
        </authorList>
    </citation>
    <scope>NUCLEOTIDE SEQUENCE [LARGE SCALE GENOMIC DNA]</scope>
</reference>
<evidence type="ECO:0000313" key="3">
    <source>
        <dbReference type="EMBL" id="PJE59868.1"/>
    </source>
</evidence>
<feature type="transmembrane region" description="Helical" evidence="1">
    <location>
        <begin position="6"/>
        <end position="27"/>
    </location>
</feature>
<feature type="domain" description="GerMN" evidence="2">
    <location>
        <begin position="97"/>
        <end position="184"/>
    </location>
</feature>
<dbReference type="EMBL" id="PFEA01000026">
    <property type="protein sequence ID" value="PJE59868.1"/>
    <property type="molecule type" value="Genomic_DNA"/>
</dbReference>
<dbReference type="Pfam" id="PF10646">
    <property type="entry name" value="Germane"/>
    <property type="match status" value="1"/>
</dbReference>
<comment type="caution">
    <text evidence="3">The sequence shown here is derived from an EMBL/GenBank/DDBJ whole genome shotgun (WGS) entry which is preliminary data.</text>
</comment>
<evidence type="ECO:0000256" key="1">
    <source>
        <dbReference type="SAM" id="Phobius"/>
    </source>
</evidence>
<name>A0A2M8KIY1_9BACT</name>
<evidence type="ECO:0000259" key="2">
    <source>
        <dbReference type="SMART" id="SM00909"/>
    </source>
</evidence>
<dbReference type="Proteomes" id="UP000231086">
    <property type="component" value="Unassembled WGS sequence"/>
</dbReference>
<evidence type="ECO:0000313" key="4">
    <source>
        <dbReference type="Proteomes" id="UP000231086"/>
    </source>
</evidence>
<keyword evidence="1" id="KW-1133">Transmembrane helix</keyword>
<gene>
    <name evidence="3" type="ORF">COU85_01330</name>
</gene>
<sequence length="184" mass="20548">MDKNKIINIAIIVIFVATAVFFVRFMLSGPEDGWVCQDGQWIKHGQPGESMPAQPCSGETEKIIVQLFYNNRNFGSGFDCQKAAGVRREIENSSQPEKETLRLMLLGPSQAEKDRGYFSNLPADLQVLSLQVKNNLAIIDFNQAPWSKTDSSCRALGAFSQIEETLKQFSSVNQVQILVNGQKF</sequence>
<accession>A0A2M8KIY1</accession>
<dbReference type="SMART" id="SM00909">
    <property type="entry name" value="Germane"/>
    <property type="match status" value="1"/>
</dbReference>
<protein>
    <recommendedName>
        <fullName evidence="2">GerMN domain-containing protein</fullName>
    </recommendedName>
</protein>
<proteinExistence type="predicted"/>
<dbReference type="InterPro" id="IPR019606">
    <property type="entry name" value="GerMN"/>
</dbReference>
<keyword evidence="1" id="KW-0812">Transmembrane</keyword>
<dbReference type="AlphaFoldDB" id="A0A2M8KIY1"/>
<keyword evidence="1" id="KW-0472">Membrane</keyword>